<dbReference type="Gene3D" id="2.40.160.170">
    <property type="match status" value="1"/>
</dbReference>
<evidence type="ECO:0000256" key="1">
    <source>
        <dbReference type="SAM" id="SignalP"/>
    </source>
</evidence>
<evidence type="ECO:0000313" key="3">
    <source>
        <dbReference type="Proteomes" id="UP000229340"/>
    </source>
</evidence>
<reference evidence="3" key="1">
    <citation type="submission" date="2017-11" db="EMBL/GenBank/DDBJ databases">
        <title>Complete genome sequence of Moraxella osloensis NP7 isolated from human skin.</title>
        <authorList>
            <person name="Lee K."/>
            <person name="Lim J.Y."/>
            <person name="Hwang I."/>
        </authorList>
    </citation>
    <scope>NUCLEOTIDE SEQUENCE [LARGE SCALE GENOMIC DNA]</scope>
    <source>
        <strain evidence="3">NP7</strain>
    </source>
</reference>
<feature type="signal peptide" evidence="1">
    <location>
        <begin position="1"/>
        <end position="20"/>
    </location>
</feature>
<name>A0A2D2LTZ4_FAUOS</name>
<organism evidence="2 3">
    <name type="scientific">Faucicola osloensis</name>
    <name type="common">Moraxella osloensis</name>
    <dbReference type="NCBI Taxonomy" id="34062"/>
    <lineage>
        <taxon>Bacteria</taxon>
        <taxon>Pseudomonadati</taxon>
        <taxon>Pseudomonadota</taxon>
        <taxon>Gammaproteobacteria</taxon>
        <taxon>Moraxellales</taxon>
        <taxon>Moraxellaceae</taxon>
        <taxon>Faucicola</taxon>
    </lineage>
</organism>
<dbReference type="Proteomes" id="UP000229340">
    <property type="component" value="Chromosome"/>
</dbReference>
<evidence type="ECO:0000313" key="2">
    <source>
        <dbReference type="EMBL" id="ATR78492.1"/>
    </source>
</evidence>
<gene>
    <name evidence="2" type="ORF">NP7_04015</name>
</gene>
<dbReference type="RefSeq" id="WP_100269789.1">
    <property type="nucleotide sequence ID" value="NZ_CP024443.1"/>
</dbReference>
<feature type="chain" id="PRO_5013642367" description="Outer membrane protein G1b" evidence="1">
    <location>
        <begin position="21"/>
        <end position="269"/>
    </location>
</feature>
<sequence>MKVLKLAAIPAALIATSAFAETIAVDQQVVVQPVAVSTTTYDPNLGVVKNTTTQLVTGTRTFFDTVTHPAAISAEVGTLGYGANIGWALNDKTELVAGWAGGDIGDLKDTIEIEDVEYDLETDSSNPYLGVNLRPAGNWFTVGVGTIFGDNEITLKKQATETKPVNINGNTYYGNIEASAENKNTLNPYLTIGFRPNITNNFGVFGEIGAAYTGGLKVTDANTRVLDTNGEEIAKFDNNRLKSDLQQDLDDSNYSKWYPIAKIGATYRF</sequence>
<dbReference type="STRING" id="34062.AXE82_00080"/>
<dbReference type="EMBL" id="CP024443">
    <property type="protein sequence ID" value="ATR78492.1"/>
    <property type="molecule type" value="Genomic_DNA"/>
</dbReference>
<keyword evidence="1" id="KW-0732">Signal</keyword>
<proteinExistence type="predicted"/>
<accession>A0A2D2LTZ4</accession>
<protein>
    <recommendedName>
        <fullName evidence="4">Outer membrane protein G1b</fullName>
    </recommendedName>
</protein>
<dbReference type="AlphaFoldDB" id="A0A2D2LTZ4"/>
<evidence type="ECO:0008006" key="4">
    <source>
        <dbReference type="Google" id="ProtNLM"/>
    </source>
</evidence>